<feature type="signal peptide" evidence="4">
    <location>
        <begin position="1"/>
        <end position="24"/>
    </location>
</feature>
<evidence type="ECO:0000256" key="2">
    <source>
        <dbReference type="ARBA" id="ARBA00022803"/>
    </source>
</evidence>
<dbReference type="PANTHER" id="PTHR44943:SF8">
    <property type="entry name" value="TPR REPEAT-CONTAINING PROTEIN MJ0263"/>
    <property type="match status" value="1"/>
</dbReference>
<gene>
    <name evidence="5" type="ORF">CTEN210_08902</name>
</gene>
<feature type="chain" id="PRO_5042169403" evidence="4">
    <location>
        <begin position="25"/>
        <end position="505"/>
    </location>
</feature>
<dbReference type="InterPro" id="IPR029063">
    <property type="entry name" value="SAM-dependent_MTases_sf"/>
</dbReference>
<evidence type="ECO:0000256" key="4">
    <source>
        <dbReference type="SAM" id="SignalP"/>
    </source>
</evidence>
<dbReference type="PANTHER" id="PTHR44943">
    <property type="entry name" value="CELLULOSE SYNTHASE OPERON PROTEIN C"/>
    <property type="match status" value="1"/>
</dbReference>
<feature type="repeat" description="TPR" evidence="3">
    <location>
        <begin position="128"/>
        <end position="161"/>
    </location>
</feature>
<keyword evidence="4" id="KW-0732">Signal</keyword>
<name>A0AAD3H6V0_9STRA</name>
<keyword evidence="1" id="KW-0677">Repeat</keyword>
<accession>A0AAD3H6V0</accession>
<evidence type="ECO:0000256" key="3">
    <source>
        <dbReference type="PROSITE-ProRule" id="PRU00339"/>
    </source>
</evidence>
<dbReference type="SMART" id="SM00028">
    <property type="entry name" value="TPR"/>
    <property type="match status" value="2"/>
</dbReference>
<keyword evidence="5" id="KW-0808">Transferase</keyword>
<dbReference type="Pfam" id="PF13489">
    <property type="entry name" value="Methyltransf_23"/>
    <property type="match status" value="1"/>
</dbReference>
<sequence>MRLSILPFLLHSLVFTNISAPVYGGRYGIDTEGMSLEEILEAGDETLSSNDPLEAINIYKKGIEQINPEEDSLLTALSLYTNAGTAYSSTGDERQAVAMYANAIRLYSKEIEEIVDESTQKYATDIVAQAAFFLGMTHEALENYRKAADSYAYAAQLDEYHWAALANLGALLQDHLKVPAEALQVYNKAYDILTQTDVEPTDPPEQPKLVLSQLQYRIGLAITYSENQKCVMQNDPDTVVPCSEMAASAFNYALELDPTNESAKHMLASVTADATMRRASNTYVTQLFEDYAENFEHSLVDELGYKGFKILRSAFDTAFGGKDKVPMFDLVIDAGCGTGLVGEQFRDVSKTLVGVDLSPSIIEEAVKKRPELYDEADVGDVTEVFRARKPISMIIAGDSYIYFGDLVPLFESMRDGLMDGGIAAFTLENASDEFEETLAETNPDWRWQLQPSGRFAHNKNYVEKIGKQVGLEVLYYEEMRGFRKEGANDVNGHIFIMKKTSSQEL</sequence>
<dbReference type="GO" id="GO:0008168">
    <property type="term" value="F:methyltransferase activity"/>
    <property type="evidence" value="ECO:0007669"/>
    <property type="project" value="UniProtKB-KW"/>
</dbReference>
<organism evidence="5 6">
    <name type="scientific">Chaetoceros tenuissimus</name>
    <dbReference type="NCBI Taxonomy" id="426638"/>
    <lineage>
        <taxon>Eukaryota</taxon>
        <taxon>Sar</taxon>
        <taxon>Stramenopiles</taxon>
        <taxon>Ochrophyta</taxon>
        <taxon>Bacillariophyta</taxon>
        <taxon>Coscinodiscophyceae</taxon>
        <taxon>Chaetocerotophycidae</taxon>
        <taxon>Chaetocerotales</taxon>
        <taxon>Chaetocerotaceae</taxon>
        <taxon>Chaetoceros</taxon>
    </lineage>
</organism>
<dbReference type="InterPro" id="IPR011990">
    <property type="entry name" value="TPR-like_helical_dom_sf"/>
</dbReference>
<dbReference type="CDD" id="cd02440">
    <property type="entry name" value="AdoMet_MTases"/>
    <property type="match status" value="1"/>
</dbReference>
<dbReference type="Proteomes" id="UP001054902">
    <property type="component" value="Unassembled WGS sequence"/>
</dbReference>
<comment type="caution">
    <text evidence="5">The sequence shown here is derived from an EMBL/GenBank/DDBJ whole genome shotgun (WGS) entry which is preliminary data.</text>
</comment>
<reference evidence="5 6" key="1">
    <citation type="journal article" date="2021" name="Sci. Rep.">
        <title>The genome of the diatom Chaetoceros tenuissimus carries an ancient integrated fragment of an extant virus.</title>
        <authorList>
            <person name="Hongo Y."/>
            <person name="Kimura K."/>
            <person name="Takaki Y."/>
            <person name="Yoshida Y."/>
            <person name="Baba S."/>
            <person name="Kobayashi G."/>
            <person name="Nagasaki K."/>
            <person name="Hano T."/>
            <person name="Tomaru Y."/>
        </authorList>
    </citation>
    <scope>NUCLEOTIDE SEQUENCE [LARGE SCALE GENOMIC DNA]</scope>
    <source>
        <strain evidence="5 6">NIES-3715</strain>
    </source>
</reference>
<dbReference type="InterPro" id="IPR051685">
    <property type="entry name" value="Ycf3/AcsC/BcsC/TPR_MFPF"/>
</dbReference>
<dbReference type="PROSITE" id="PS50005">
    <property type="entry name" value="TPR"/>
    <property type="match status" value="2"/>
</dbReference>
<evidence type="ECO:0000313" key="5">
    <source>
        <dbReference type="EMBL" id="GFH52426.1"/>
    </source>
</evidence>
<dbReference type="SUPFAM" id="SSF48452">
    <property type="entry name" value="TPR-like"/>
    <property type="match status" value="1"/>
</dbReference>
<keyword evidence="2 3" id="KW-0802">TPR repeat</keyword>
<dbReference type="SUPFAM" id="SSF53335">
    <property type="entry name" value="S-adenosyl-L-methionine-dependent methyltransferases"/>
    <property type="match status" value="1"/>
</dbReference>
<proteinExistence type="predicted"/>
<dbReference type="Gene3D" id="3.40.50.150">
    <property type="entry name" value="Vaccinia Virus protein VP39"/>
    <property type="match status" value="1"/>
</dbReference>
<dbReference type="EMBL" id="BLLK01000045">
    <property type="protein sequence ID" value="GFH52426.1"/>
    <property type="molecule type" value="Genomic_DNA"/>
</dbReference>
<keyword evidence="6" id="KW-1185">Reference proteome</keyword>
<evidence type="ECO:0000256" key="1">
    <source>
        <dbReference type="ARBA" id="ARBA00022737"/>
    </source>
</evidence>
<dbReference type="GO" id="GO:0032259">
    <property type="term" value="P:methylation"/>
    <property type="evidence" value="ECO:0007669"/>
    <property type="project" value="UniProtKB-KW"/>
</dbReference>
<keyword evidence="5" id="KW-0489">Methyltransferase</keyword>
<protein>
    <submittedName>
        <fullName evidence="5">S-adenosyl-L-methionine-dependent methyltransferase</fullName>
    </submittedName>
</protein>
<evidence type="ECO:0000313" key="6">
    <source>
        <dbReference type="Proteomes" id="UP001054902"/>
    </source>
</evidence>
<dbReference type="AlphaFoldDB" id="A0AAD3H6V0"/>
<feature type="repeat" description="TPR" evidence="3">
    <location>
        <begin position="77"/>
        <end position="110"/>
    </location>
</feature>
<dbReference type="Gene3D" id="1.25.40.10">
    <property type="entry name" value="Tetratricopeptide repeat domain"/>
    <property type="match status" value="2"/>
</dbReference>
<dbReference type="InterPro" id="IPR019734">
    <property type="entry name" value="TPR_rpt"/>
</dbReference>